<dbReference type="EMBL" id="LVLJ01000299">
    <property type="protein sequence ID" value="OAE34942.1"/>
    <property type="molecule type" value="Genomic_DNA"/>
</dbReference>
<dbReference type="GO" id="GO:0046872">
    <property type="term" value="F:metal ion binding"/>
    <property type="evidence" value="ECO:0007669"/>
    <property type="project" value="UniProtKB-KW"/>
</dbReference>
<accession>A0A176WRN3</accession>
<evidence type="ECO:0000313" key="8">
    <source>
        <dbReference type="EMBL" id="OAE34942.1"/>
    </source>
</evidence>
<dbReference type="Gene3D" id="3.30.2010.10">
    <property type="entry name" value="Metalloproteases ('zincins'), catalytic domain"/>
    <property type="match status" value="1"/>
</dbReference>
<dbReference type="InterPro" id="IPR001915">
    <property type="entry name" value="Peptidase_M48"/>
</dbReference>
<dbReference type="PANTHER" id="PTHR22726:SF1">
    <property type="entry name" value="METALLOENDOPEPTIDASE OMA1, MITOCHONDRIAL"/>
    <property type="match status" value="1"/>
</dbReference>
<dbReference type="InterPro" id="IPR051156">
    <property type="entry name" value="Mito/Outer_Membr_Metalloprot"/>
</dbReference>
<comment type="cofactor">
    <cofactor evidence="1">
        <name>Zn(2+)</name>
        <dbReference type="ChEBI" id="CHEBI:29105"/>
    </cofactor>
</comment>
<evidence type="ECO:0000256" key="4">
    <source>
        <dbReference type="ARBA" id="ARBA00022801"/>
    </source>
</evidence>
<dbReference type="GO" id="GO:0016020">
    <property type="term" value="C:membrane"/>
    <property type="evidence" value="ECO:0007669"/>
    <property type="project" value="TreeGrafter"/>
</dbReference>
<dbReference type="Proteomes" id="UP000077202">
    <property type="component" value="Unassembled WGS sequence"/>
</dbReference>
<reference evidence="8" key="1">
    <citation type="submission" date="2016-03" db="EMBL/GenBank/DDBJ databases">
        <title>Mechanisms controlling the formation of the plant cell surface in tip-growing cells are functionally conserved among land plants.</title>
        <authorList>
            <person name="Honkanen S."/>
            <person name="Jones V.A."/>
            <person name="Morieri G."/>
            <person name="Champion C."/>
            <person name="Hetherington A.J."/>
            <person name="Kelly S."/>
            <person name="Saint-Marcoux D."/>
            <person name="Proust H."/>
            <person name="Prescott H."/>
            <person name="Dolan L."/>
        </authorList>
    </citation>
    <scope>NUCLEOTIDE SEQUENCE [LARGE SCALE GENOMIC DNA]</scope>
    <source>
        <tissue evidence="8">Whole gametophyte</tissue>
    </source>
</reference>
<sequence>MARNSAEVKHFCRSIGLSIKGLLSESRILEVGLSARTSAGAVNKSSIKLYNVAGALGLRSGAVDSSLGPKLSSTSGYGNYLSRAFSEKYSKILVNNIGLQSLTTELRCQGGRRTSSRLLSTSLFSASNTISRKPFRNVGFNSLKRKVDVRGCRSYYVDKDGVQHFKRRGPVAWTEKLDTQRTMAWVGGVFVIGSVIYVTNLETVPYTHRKHFVLVSPALERSVGDRGFKMVAQKWLLQLSSIILLLNNTSLMKSEVSGVDELFEWLLKEYKNRVLPPNHPETLRVHRISGEIIEALMLGSKASDWGQLDKVGEDFSSFGTGTGWDTETKKRDAPLLGTYGDHAHTHEETVDEGWVDESRKKGLKKGEEGYTKHLEGMKWQVIVVDDDLVNAVCLPGGKIVVFTGLLKKFRSDTEISTVLAHEVGHAVARHSAESLTHNIFLVAFQLAVLSVLYVPSLVNSVSELLLRLPNSRRMEIEADHIGLILMAAAGYDPRLAPAFYEKLASIEKAPEYAQYLSTHPSGKRRGEMLRNTATMEEAMSLYRQKMAGRGVDGFF</sequence>
<gene>
    <name evidence="8" type="ORF">AXG93_1333s1240</name>
</gene>
<name>A0A176WRN3_MARPO</name>
<evidence type="ECO:0000256" key="2">
    <source>
        <dbReference type="ARBA" id="ARBA00022670"/>
    </source>
</evidence>
<evidence type="ECO:0000259" key="7">
    <source>
        <dbReference type="Pfam" id="PF01435"/>
    </source>
</evidence>
<evidence type="ECO:0000256" key="6">
    <source>
        <dbReference type="ARBA" id="ARBA00023049"/>
    </source>
</evidence>
<keyword evidence="9" id="KW-1185">Reference proteome</keyword>
<keyword evidence="3" id="KW-0479">Metal-binding</keyword>
<dbReference type="CDD" id="cd07331">
    <property type="entry name" value="M48C_Oma1_like"/>
    <property type="match status" value="1"/>
</dbReference>
<dbReference type="GO" id="GO:0051603">
    <property type="term" value="P:proteolysis involved in protein catabolic process"/>
    <property type="evidence" value="ECO:0007669"/>
    <property type="project" value="TreeGrafter"/>
</dbReference>
<keyword evidence="4" id="KW-0378">Hydrolase</keyword>
<proteinExistence type="predicted"/>
<evidence type="ECO:0000256" key="5">
    <source>
        <dbReference type="ARBA" id="ARBA00022833"/>
    </source>
</evidence>
<keyword evidence="6" id="KW-0482">Metalloprotease</keyword>
<dbReference type="Pfam" id="PF01435">
    <property type="entry name" value="Peptidase_M48"/>
    <property type="match status" value="1"/>
</dbReference>
<dbReference type="PANTHER" id="PTHR22726">
    <property type="entry name" value="METALLOENDOPEPTIDASE OMA1"/>
    <property type="match status" value="1"/>
</dbReference>
<evidence type="ECO:0000313" key="9">
    <source>
        <dbReference type="Proteomes" id="UP000077202"/>
    </source>
</evidence>
<comment type="caution">
    <text evidence="8">The sequence shown here is derived from an EMBL/GenBank/DDBJ whole genome shotgun (WGS) entry which is preliminary data.</text>
</comment>
<evidence type="ECO:0000256" key="1">
    <source>
        <dbReference type="ARBA" id="ARBA00001947"/>
    </source>
</evidence>
<protein>
    <recommendedName>
        <fullName evidence="7">Peptidase M48 domain-containing protein</fullName>
    </recommendedName>
</protein>
<keyword evidence="2" id="KW-0645">Protease</keyword>
<evidence type="ECO:0000256" key="3">
    <source>
        <dbReference type="ARBA" id="ARBA00022723"/>
    </source>
</evidence>
<organism evidence="8 9">
    <name type="scientific">Marchantia polymorpha subsp. ruderalis</name>
    <dbReference type="NCBI Taxonomy" id="1480154"/>
    <lineage>
        <taxon>Eukaryota</taxon>
        <taxon>Viridiplantae</taxon>
        <taxon>Streptophyta</taxon>
        <taxon>Embryophyta</taxon>
        <taxon>Marchantiophyta</taxon>
        <taxon>Marchantiopsida</taxon>
        <taxon>Marchantiidae</taxon>
        <taxon>Marchantiales</taxon>
        <taxon>Marchantiaceae</taxon>
        <taxon>Marchantia</taxon>
    </lineage>
</organism>
<keyword evidence="5" id="KW-0862">Zinc</keyword>
<dbReference type="GO" id="GO:0004222">
    <property type="term" value="F:metalloendopeptidase activity"/>
    <property type="evidence" value="ECO:0007669"/>
    <property type="project" value="InterPro"/>
</dbReference>
<dbReference type="AlphaFoldDB" id="A0A176WRN3"/>
<feature type="domain" description="Peptidase M48" evidence="7">
    <location>
        <begin position="375"/>
        <end position="532"/>
    </location>
</feature>